<dbReference type="RefSeq" id="WP_344417857.1">
    <property type="nucleotide sequence ID" value="NZ_BAAAQK010000009.1"/>
</dbReference>
<feature type="transmembrane region" description="Helical" evidence="10">
    <location>
        <begin position="368"/>
        <end position="388"/>
    </location>
</feature>
<protein>
    <submittedName>
        <fullName evidence="11">Sodium/solute symporter</fullName>
    </submittedName>
</protein>
<dbReference type="PANTHER" id="PTHR48086:SF6">
    <property type="entry name" value="CATION_ACETATE SYMPORTER ACTP"/>
    <property type="match status" value="1"/>
</dbReference>
<keyword evidence="6" id="KW-0769">Symport</keyword>
<keyword evidence="12" id="KW-1185">Reference proteome</keyword>
<evidence type="ECO:0000313" key="12">
    <source>
        <dbReference type="Proteomes" id="UP001500449"/>
    </source>
</evidence>
<evidence type="ECO:0000256" key="6">
    <source>
        <dbReference type="ARBA" id="ARBA00022847"/>
    </source>
</evidence>
<evidence type="ECO:0000256" key="3">
    <source>
        <dbReference type="ARBA" id="ARBA00022448"/>
    </source>
</evidence>
<gene>
    <name evidence="11" type="ORF">GCM10009836_34860</name>
</gene>
<dbReference type="Gene3D" id="1.20.1730.10">
    <property type="entry name" value="Sodium/glucose cotransporter"/>
    <property type="match status" value="1"/>
</dbReference>
<comment type="similarity">
    <text evidence="2 9">Belongs to the sodium:solute symporter (SSF) (TC 2.A.21) family.</text>
</comment>
<evidence type="ECO:0000256" key="10">
    <source>
        <dbReference type="SAM" id="Phobius"/>
    </source>
</evidence>
<feature type="transmembrane region" description="Helical" evidence="10">
    <location>
        <begin position="394"/>
        <end position="418"/>
    </location>
</feature>
<dbReference type="Pfam" id="PF00474">
    <property type="entry name" value="SSF"/>
    <property type="match status" value="1"/>
</dbReference>
<dbReference type="InterPro" id="IPR001734">
    <property type="entry name" value="Na/solute_symporter"/>
</dbReference>
<evidence type="ECO:0000256" key="2">
    <source>
        <dbReference type="ARBA" id="ARBA00006434"/>
    </source>
</evidence>
<evidence type="ECO:0000256" key="4">
    <source>
        <dbReference type="ARBA" id="ARBA00022475"/>
    </source>
</evidence>
<evidence type="ECO:0000313" key="11">
    <source>
        <dbReference type="EMBL" id="GAA1851876.1"/>
    </source>
</evidence>
<evidence type="ECO:0000256" key="7">
    <source>
        <dbReference type="ARBA" id="ARBA00022989"/>
    </source>
</evidence>
<keyword evidence="7 10" id="KW-1133">Transmembrane helix</keyword>
<keyword evidence="5 10" id="KW-0812">Transmembrane</keyword>
<keyword evidence="8 10" id="KW-0472">Membrane</keyword>
<accession>A0ABN2N5F7</accession>
<feature type="transmembrane region" description="Helical" evidence="10">
    <location>
        <begin position="267"/>
        <end position="289"/>
    </location>
</feature>
<keyword evidence="4" id="KW-1003">Cell membrane</keyword>
<evidence type="ECO:0000256" key="9">
    <source>
        <dbReference type="RuleBase" id="RU362091"/>
    </source>
</evidence>
<feature type="transmembrane region" description="Helical" evidence="10">
    <location>
        <begin position="46"/>
        <end position="68"/>
    </location>
</feature>
<feature type="transmembrane region" description="Helical" evidence="10">
    <location>
        <begin position="425"/>
        <end position="444"/>
    </location>
</feature>
<dbReference type="EMBL" id="BAAAQK010000009">
    <property type="protein sequence ID" value="GAA1851876.1"/>
    <property type="molecule type" value="Genomic_DNA"/>
</dbReference>
<name>A0ABN2N5F7_9PSEU</name>
<dbReference type="PANTHER" id="PTHR48086">
    <property type="entry name" value="SODIUM/PROLINE SYMPORTER-RELATED"/>
    <property type="match status" value="1"/>
</dbReference>
<feature type="transmembrane region" description="Helical" evidence="10">
    <location>
        <begin position="154"/>
        <end position="173"/>
    </location>
</feature>
<comment type="subcellular location">
    <subcellularLocation>
        <location evidence="1">Cell membrane</location>
        <topology evidence="1">Multi-pass membrane protein</topology>
    </subcellularLocation>
</comment>
<feature type="transmembrane region" description="Helical" evidence="10">
    <location>
        <begin position="180"/>
        <end position="201"/>
    </location>
</feature>
<feature type="transmembrane region" description="Helical" evidence="10">
    <location>
        <begin position="6"/>
        <end position="25"/>
    </location>
</feature>
<organism evidence="11 12">
    <name type="scientific">Pseudonocardia ailaonensis</name>
    <dbReference type="NCBI Taxonomy" id="367279"/>
    <lineage>
        <taxon>Bacteria</taxon>
        <taxon>Bacillati</taxon>
        <taxon>Actinomycetota</taxon>
        <taxon>Actinomycetes</taxon>
        <taxon>Pseudonocardiales</taxon>
        <taxon>Pseudonocardiaceae</taxon>
        <taxon>Pseudonocardia</taxon>
    </lineage>
</organism>
<dbReference type="Proteomes" id="UP001500449">
    <property type="component" value="Unassembled WGS sequence"/>
</dbReference>
<proteinExistence type="inferred from homology"/>
<evidence type="ECO:0000256" key="8">
    <source>
        <dbReference type="ARBA" id="ARBA00023136"/>
    </source>
</evidence>
<feature type="transmembrane region" description="Helical" evidence="10">
    <location>
        <begin position="319"/>
        <end position="347"/>
    </location>
</feature>
<dbReference type="PROSITE" id="PS50283">
    <property type="entry name" value="NA_SOLUT_SYMP_3"/>
    <property type="match status" value="1"/>
</dbReference>
<sequence>MRSVLTYTVFALVVALTIGITLWAARRNTSAREHYVAGGQLTGWQNGFAIVGDFVSTGAILGTVGMFALKGVSAFFYVAGPFVALVILLALFAEPLRNLGRFTMADVVASRFGGRAVRTAMAVNALLVTVFYMIAQLVAAGVLISYLLGVNYGVAVAVVGVLMTIYISLGGMVATSWIQIVKAALLIVCVGVLVVLVLARFDFDVLELMRAASAASPVDLFVVPGGATSGLDLLSVALGVGLGTAALPHVLVRFLTVPSGVEARRSMNWALVLAGFAFIATPFIGYGAVALLGRDAITAADKAGNLTTLQVAEAVGGPLLFAIIAAVAFATILAVVAGLVITGSGALAHDLYGVILRKSRASDREQVWAGRVASLVISVVAIVISLAAHNTNVAVLGAIAVVVAASANVPVLLCLLFWRRFTSAGMLWGIGLGLGSAVLLVILGPQVQGPGAPFPLAFPTLVSIPLGFLGCVLGSLVGGRRGEDDDSQFRRMQLQAAIGRPATRP</sequence>
<feature type="transmembrane region" description="Helical" evidence="10">
    <location>
        <begin position="233"/>
        <end position="255"/>
    </location>
</feature>
<comment type="caution">
    <text evidence="11">The sequence shown here is derived from an EMBL/GenBank/DDBJ whole genome shotgun (WGS) entry which is preliminary data.</text>
</comment>
<keyword evidence="3" id="KW-0813">Transport</keyword>
<feature type="transmembrane region" description="Helical" evidence="10">
    <location>
        <begin position="74"/>
        <end position="93"/>
    </location>
</feature>
<dbReference type="InterPro" id="IPR050277">
    <property type="entry name" value="Sodium:Solute_Symporter"/>
</dbReference>
<evidence type="ECO:0000256" key="5">
    <source>
        <dbReference type="ARBA" id="ARBA00022692"/>
    </source>
</evidence>
<feature type="transmembrane region" description="Helical" evidence="10">
    <location>
        <begin position="125"/>
        <end position="148"/>
    </location>
</feature>
<feature type="transmembrane region" description="Helical" evidence="10">
    <location>
        <begin position="456"/>
        <end position="477"/>
    </location>
</feature>
<dbReference type="CDD" id="cd11480">
    <property type="entry name" value="SLC5sbd_u4"/>
    <property type="match status" value="1"/>
</dbReference>
<reference evidence="11 12" key="1">
    <citation type="journal article" date="2019" name="Int. J. Syst. Evol. Microbiol.">
        <title>The Global Catalogue of Microorganisms (GCM) 10K type strain sequencing project: providing services to taxonomists for standard genome sequencing and annotation.</title>
        <authorList>
            <consortium name="The Broad Institute Genomics Platform"/>
            <consortium name="The Broad Institute Genome Sequencing Center for Infectious Disease"/>
            <person name="Wu L."/>
            <person name="Ma J."/>
        </authorList>
    </citation>
    <scope>NUCLEOTIDE SEQUENCE [LARGE SCALE GENOMIC DNA]</scope>
    <source>
        <strain evidence="11 12">JCM 16009</strain>
    </source>
</reference>
<evidence type="ECO:0000256" key="1">
    <source>
        <dbReference type="ARBA" id="ARBA00004651"/>
    </source>
</evidence>
<dbReference type="InterPro" id="IPR038377">
    <property type="entry name" value="Na/Glc_symporter_sf"/>
</dbReference>